<sequence length="147" mass="15564">MPDQGFSGGCLCGAVRFSSSRPPLIGRACWCRVCQYLASGNASISIIAESVAISVTGELAAYESRADSGNVIRRSFCPTCGTPLFCEAVGESEYKVVRVGALDDTELGRPQSIIWARSAPSWGWCDASLPAATTHVNALESVREKAT</sequence>
<evidence type="ECO:0000313" key="7">
    <source>
        <dbReference type="Proteomes" id="UP000325684"/>
    </source>
</evidence>
<comment type="caution">
    <text evidence="6">The sequence shown here is derived from an EMBL/GenBank/DDBJ whole genome shotgun (WGS) entry which is preliminary data.</text>
</comment>
<dbReference type="InterPro" id="IPR006913">
    <property type="entry name" value="CENP-V/GFA"/>
</dbReference>
<comment type="similarity">
    <text evidence="1">Belongs to the Gfa family.</text>
</comment>
<dbReference type="RefSeq" id="WP_150946634.1">
    <property type="nucleotide sequence ID" value="NZ_VCMV01000029.1"/>
</dbReference>
<dbReference type="SUPFAM" id="SSF51316">
    <property type="entry name" value="Mss4-like"/>
    <property type="match status" value="1"/>
</dbReference>
<organism evidence="6 7">
    <name type="scientific">Microvirga brassicacearum</name>
    <dbReference type="NCBI Taxonomy" id="2580413"/>
    <lineage>
        <taxon>Bacteria</taxon>
        <taxon>Pseudomonadati</taxon>
        <taxon>Pseudomonadota</taxon>
        <taxon>Alphaproteobacteria</taxon>
        <taxon>Hyphomicrobiales</taxon>
        <taxon>Methylobacteriaceae</taxon>
        <taxon>Microvirga</taxon>
    </lineage>
</organism>
<dbReference type="GO" id="GO:0016846">
    <property type="term" value="F:carbon-sulfur lyase activity"/>
    <property type="evidence" value="ECO:0007669"/>
    <property type="project" value="InterPro"/>
</dbReference>
<dbReference type="PANTHER" id="PTHR33337">
    <property type="entry name" value="GFA DOMAIN-CONTAINING PROTEIN"/>
    <property type="match status" value="1"/>
</dbReference>
<dbReference type="GO" id="GO:0046872">
    <property type="term" value="F:metal ion binding"/>
    <property type="evidence" value="ECO:0007669"/>
    <property type="project" value="UniProtKB-KW"/>
</dbReference>
<protein>
    <submittedName>
        <fullName evidence="6">GFA family protein</fullName>
    </submittedName>
</protein>
<dbReference type="Gene3D" id="3.90.1590.10">
    <property type="entry name" value="glutathione-dependent formaldehyde- activating enzyme (gfa)"/>
    <property type="match status" value="1"/>
</dbReference>
<reference evidence="6 7" key="1">
    <citation type="journal article" date="2019" name="Microorganisms">
        <title>Genome Insights into the Novel Species Microvirga brassicacearum, a Rapeseed Endophyte with Biotechnological Potential.</title>
        <authorList>
            <person name="Jimenez-Gomez A."/>
            <person name="Saati-Santamaria Z."/>
            <person name="Igual J.M."/>
            <person name="Rivas R."/>
            <person name="Mateos P.F."/>
            <person name="Garcia-Fraile P."/>
        </authorList>
    </citation>
    <scope>NUCLEOTIDE SEQUENCE [LARGE SCALE GENOMIC DNA]</scope>
    <source>
        <strain evidence="6 7">CDVBN77</strain>
    </source>
</reference>
<dbReference type="AlphaFoldDB" id="A0A5N3P7I5"/>
<dbReference type="PROSITE" id="PS51891">
    <property type="entry name" value="CENP_V_GFA"/>
    <property type="match status" value="1"/>
</dbReference>
<keyword evidence="4" id="KW-0456">Lyase</keyword>
<evidence type="ECO:0000256" key="1">
    <source>
        <dbReference type="ARBA" id="ARBA00005495"/>
    </source>
</evidence>
<name>A0A5N3P7I5_9HYPH</name>
<dbReference type="Proteomes" id="UP000325684">
    <property type="component" value="Unassembled WGS sequence"/>
</dbReference>
<evidence type="ECO:0000259" key="5">
    <source>
        <dbReference type="PROSITE" id="PS51891"/>
    </source>
</evidence>
<evidence type="ECO:0000256" key="4">
    <source>
        <dbReference type="ARBA" id="ARBA00023239"/>
    </source>
</evidence>
<accession>A0A5N3P7I5</accession>
<keyword evidence="2" id="KW-0479">Metal-binding</keyword>
<evidence type="ECO:0000256" key="3">
    <source>
        <dbReference type="ARBA" id="ARBA00022833"/>
    </source>
</evidence>
<proteinExistence type="inferred from homology"/>
<keyword evidence="3" id="KW-0862">Zinc</keyword>
<evidence type="ECO:0000256" key="2">
    <source>
        <dbReference type="ARBA" id="ARBA00022723"/>
    </source>
</evidence>
<dbReference type="EMBL" id="VCMV01000029">
    <property type="protein sequence ID" value="KAB0265704.1"/>
    <property type="molecule type" value="Genomic_DNA"/>
</dbReference>
<keyword evidence="7" id="KW-1185">Reference proteome</keyword>
<evidence type="ECO:0000313" key="6">
    <source>
        <dbReference type="EMBL" id="KAB0265704.1"/>
    </source>
</evidence>
<gene>
    <name evidence="6" type="ORF">FEZ63_16945</name>
</gene>
<feature type="domain" description="CENP-V/GFA" evidence="5">
    <location>
        <begin position="6"/>
        <end position="123"/>
    </location>
</feature>
<dbReference type="InterPro" id="IPR011057">
    <property type="entry name" value="Mss4-like_sf"/>
</dbReference>
<dbReference type="Pfam" id="PF04828">
    <property type="entry name" value="GFA"/>
    <property type="match status" value="1"/>
</dbReference>
<dbReference type="PANTHER" id="PTHR33337:SF40">
    <property type="entry name" value="CENP-V_GFA DOMAIN-CONTAINING PROTEIN-RELATED"/>
    <property type="match status" value="1"/>
</dbReference>
<dbReference type="OrthoDB" id="9807246at2"/>